<proteinExistence type="predicted"/>
<dbReference type="InterPro" id="IPR009081">
    <property type="entry name" value="PP-bd_ACP"/>
</dbReference>
<dbReference type="Pfam" id="PF00550">
    <property type="entry name" value="PP-binding"/>
    <property type="match status" value="1"/>
</dbReference>
<dbReference type="SUPFAM" id="SSF47336">
    <property type="entry name" value="ACP-like"/>
    <property type="match status" value="1"/>
</dbReference>
<dbReference type="Proteomes" id="UP001428817">
    <property type="component" value="Unassembled WGS sequence"/>
</dbReference>
<organism evidence="2 3">
    <name type="scientific">Pseudonocardia eucalypti</name>
    <dbReference type="NCBI Taxonomy" id="648755"/>
    <lineage>
        <taxon>Bacteria</taxon>
        <taxon>Bacillati</taxon>
        <taxon>Actinomycetota</taxon>
        <taxon>Actinomycetes</taxon>
        <taxon>Pseudonocardiales</taxon>
        <taxon>Pseudonocardiaceae</taxon>
        <taxon>Pseudonocardia</taxon>
    </lineage>
</organism>
<dbReference type="RefSeq" id="WP_185059913.1">
    <property type="nucleotide sequence ID" value="NZ_BAABJP010000058.1"/>
</dbReference>
<accession>A0ABP9RBR6</accession>
<gene>
    <name evidence="2" type="ORF">GCM10023321_76980</name>
</gene>
<keyword evidence="3" id="KW-1185">Reference proteome</keyword>
<name>A0ABP9RBR6_9PSEU</name>
<dbReference type="InterPro" id="IPR036736">
    <property type="entry name" value="ACP-like_sf"/>
</dbReference>
<comment type="caution">
    <text evidence="2">The sequence shown here is derived from an EMBL/GenBank/DDBJ whole genome shotgun (WGS) entry which is preliminary data.</text>
</comment>
<reference evidence="3" key="1">
    <citation type="journal article" date="2019" name="Int. J. Syst. Evol. Microbiol.">
        <title>The Global Catalogue of Microorganisms (GCM) 10K type strain sequencing project: providing services to taxonomists for standard genome sequencing and annotation.</title>
        <authorList>
            <consortium name="The Broad Institute Genomics Platform"/>
            <consortium name="The Broad Institute Genome Sequencing Center for Infectious Disease"/>
            <person name="Wu L."/>
            <person name="Ma J."/>
        </authorList>
    </citation>
    <scope>NUCLEOTIDE SEQUENCE [LARGE SCALE GENOMIC DNA]</scope>
    <source>
        <strain evidence="3">JCM 18303</strain>
    </source>
</reference>
<dbReference type="PROSITE" id="PS50075">
    <property type="entry name" value="CARRIER"/>
    <property type="match status" value="1"/>
</dbReference>
<feature type="domain" description="Carrier" evidence="1">
    <location>
        <begin position="1"/>
        <end position="76"/>
    </location>
</feature>
<evidence type="ECO:0000313" key="3">
    <source>
        <dbReference type="Proteomes" id="UP001428817"/>
    </source>
</evidence>
<sequence>MAAELSLDRLRTDVADLLDCEPSELDPDADLFDQGLDSLRLMRLVELWRERGAHDIRLADLAELPTLRTWSTVLTR</sequence>
<dbReference type="EMBL" id="BAABJP010000058">
    <property type="protein sequence ID" value="GAA5174045.1"/>
    <property type="molecule type" value="Genomic_DNA"/>
</dbReference>
<protein>
    <recommendedName>
        <fullName evidence="1">Carrier domain-containing protein</fullName>
    </recommendedName>
</protein>
<evidence type="ECO:0000259" key="1">
    <source>
        <dbReference type="PROSITE" id="PS50075"/>
    </source>
</evidence>
<dbReference type="Gene3D" id="1.10.1200.10">
    <property type="entry name" value="ACP-like"/>
    <property type="match status" value="1"/>
</dbReference>
<evidence type="ECO:0000313" key="2">
    <source>
        <dbReference type="EMBL" id="GAA5174045.1"/>
    </source>
</evidence>